<name>A0ABT5K3H3_9BURK</name>
<dbReference type="RefSeq" id="WP_273672751.1">
    <property type="nucleotide sequence ID" value="NZ_JAQQXR010000007.1"/>
</dbReference>
<gene>
    <name evidence="2" type="ORF">OIK44_18270</name>
</gene>
<feature type="chain" id="PRO_5046626255" evidence="1">
    <location>
        <begin position="26"/>
        <end position="270"/>
    </location>
</feature>
<evidence type="ECO:0000256" key="1">
    <source>
        <dbReference type="SAM" id="SignalP"/>
    </source>
</evidence>
<evidence type="ECO:0000313" key="2">
    <source>
        <dbReference type="EMBL" id="MDC8759532.1"/>
    </source>
</evidence>
<feature type="signal peptide" evidence="1">
    <location>
        <begin position="1"/>
        <end position="25"/>
    </location>
</feature>
<dbReference type="Pfam" id="PF13531">
    <property type="entry name" value="SBP_bac_11"/>
    <property type="match status" value="1"/>
</dbReference>
<dbReference type="EMBL" id="JAQQXR010000007">
    <property type="protein sequence ID" value="MDC8759532.1"/>
    <property type="molecule type" value="Genomic_DNA"/>
</dbReference>
<dbReference type="PANTHER" id="PTHR30632:SF0">
    <property type="entry name" value="SULFATE-BINDING PROTEIN"/>
    <property type="match status" value="1"/>
</dbReference>
<comment type="caution">
    <text evidence="2">The sequence shown here is derived from an EMBL/GenBank/DDBJ whole genome shotgun (WGS) entry which is preliminary data.</text>
</comment>
<keyword evidence="1" id="KW-0732">Signal</keyword>
<dbReference type="Proteomes" id="UP001221208">
    <property type="component" value="Unassembled WGS sequence"/>
</dbReference>
<protein>
    <submittedName>
        <fullName evidence="2">Extracellular solute-binding protein</fullName>
    </submittedName>
</protein>
<reference evidence="2 3" key="1">
    <citation type="submission" date="2022-10" db="EMBL/GenBank/DDBJ databases">
        <title>Janthinobacterium sp. hw3 Genome sequencing.</title>
        <authorList>
            <person name="Park S."/>
        </authorList>
    </citation>
    <scope>NUCLEOTIDE SEQUENCE [LARGE SCALE GENOMIC DNA]</scope>
    <source>
        <strain evidence="3">hw3</strain>
    </source>
</reference>
<organism evidence="2 3">
    <name type="scientific">Janthinobacterium fluminis</name>
    <dbReference type="NCBI Taxonomy" id="2987524"/>
    <lineage>
        <taxon>Bacteria</taxon>
        <taxon>Pseudomonadati</taxon>
        <taxon>Pseudomonadota</taxon>
        <taxon>Betaproteobacteria</taxon>
        <taxon>Burkholderiales</taxon>
        <taxon>Oxalobacteraceae</taxon>
        <taxon>Janthinobacterium</taxon>
    </lineage>
</organism>
<proteinExistence type="predicted"/>
<dbReference type="PANTHER" id="PTHR30632">
    <property type="entry name" value="MOLYBDATE-BINDING PERIPLASMIC PROTEIN"/>
    <property type="match status" value="1"/>
</dbReference>
<dbReference type="Gene3D" id="3.40.190.10">
    <property type="entry name" value="Periplasmic binding protein-like II"/>
    <property type="match status" value="2"/>
</dbReference>
<dbReference type="InterPro" id="IPR050682">
    <property type="entry name" value="ModA/WtpA"/>
</dbReference>
<keyword evidence="3" id="KW-1185">Reference proteome</keyword>
<accession>A0ABT5K3H3</accession>
<evidence type="ECO:0000313" key="3">
    <source>
        <dbReference type="Proteomes" id="UP001221208"/>
    </source>
</evidence>
<dbReference type="SUPFAM" id="SSF53850">
    <property type="entry name" value="Periplasmic binding protein-like II"/>
    <property type="match status" value="1"/>
</dbReference>
<sequence>MAIHPTCRRVAAALLLALAPSAVLAEPVHVLAAGSLRLAFGAIIARWQALHPESPVTMENGPAGWLRERIEKGQPYDVYASAALAHAQTLSRAGLAGPAVLFARNNMCALVKAGTPVTSDTVLALLLAPSTRVATSTPKSDPGGDYAWELFRRLDVEHPGAYAALTARAQQRYGGPPDPQRPSPPSSAALIAAGDIDMALGYCSGMRQGAGSALKSVALPALAPVADYGLAVAPQAGPAAAAFALFVLSPAGQRVLEEHGFHSVGLPANE</sequence>